<dbReference type="Proteomes" id="UP000292547">
    <property type="component" value="Chromosome"/>
</dbReference>
<dbReference type="PANTHER" id="PTHR34989:SF1">
    <property type="entry name" value="PROTEIN HDED"/>
    <property type="match status" value="1"/>
</dbReference>
<feature type="transmembrane region" description="Helical" evidence="2">
    <location>
        <begin position="146"/>
        <end position="162"/>
    </location>
</feature>
<dbReference type="AlphaFoldDB" id="A0A4P6TZY3"/>
<evidence type="ECO:0000313" key="4">
    <source>
        <dbReference type="Proteomes" id="UP000292547"/>
    </source>
</evidence>
<feature type="transmembrane region" description="Helical" evidence="2">
    <location>
        <begin position="123"/>
        <end position="140"/>
    </location>
</feature>
<keyword evidence="2" id="KW-0472">Membrane</keyword>
<dbReference type="PANTHER" id="PTHR34989">
    <property type="entry name" value="PROTEIN HDED"/>
    <property type="match status" value="1"/>
</dbReference>
<gene>
    <name evidence="3" type="ORF">D0Z67_13980</name>
</gene>
<dbReference type="GeneID" id="300100034"/>
<feature type="transmembrane region" description="Helical" evidence="2">
    <location>
        <begin position="65"/>
        <end position="87"/>
    </location>
</feature>
<protein>
    <submittedName>
        <fullName evidence="3">HdeD family acid-resistance protein</fullName>
    </submittedName>
</protein>
<dbReference type="InterPro" id="IPR005325">
    <property type="entry name" value="DUF308_memb"/>
</dbReference>
<keyword evidence="2" id="KW-1133">Transmembrane helix</keyword>
<dbReference type="RefSeq" id="WP_031179179.1">
    <property type="nucleotide sequence ID" value="NZ_CP032229.1"/>
</dbReference>
<sequence>MTEPPIGGPTQGGPYDPNAGAGEAQPGTAPGPDAVRMDKDREHAERGRHDTEEPFEGPLHMLSQAAWQVVLLTGVASLILGILVLIWPGATLVAVGVLFGVYLLVSGVFQLVSAFGTHTRTSLRVLAFLSGGLSILLGLLCFRGPMQSILLLALWIGIGWLIRGVTQTMAAISDKGMPARGWHIFLGIVTFIAGIVLIDSPFESVAVLTLVGGWWLIVVGIVEIITSIRIKSRAKDIPQTV</sequence>
<feature type="region of interest" description="Disordered" evidence="1">
    <location>
        <begin position="1"/>
        <end position="55"/>
    </location>
</feature>
<keyword evidence="2" id="KW-0812">Transmembrane</keyword>
<dbReference type="KEGG" id="sseo:D0Z67_13980"/>
<dbReference type="OrthoDB" id="3577181at2"/>
<dbReference type="EMBL" id="CP032229">
    <property type="protein sequence ID" value="QBJ91288.1"/>
    <property type="molecule type" value="Genomic_DNA"/>
</dbReference>
<proteinExistence type="predicted"/>
<evidence type="ECO:0000256" key="1">
    <source>
        <dbReference type="SAM" id="MobiDB-lite"/>
    </source>
</evidence>
<dbReference type="InterPro" id="IPR036259">
    <property type="entry name" value="MFS_trans_sf"/>
</dbReference>
<dbReference type="GO" id="GO:0005886">
    <property type="term" value="C:plasma membrane"/>
    <property type="evidence" value="ECO:0007669"/>
    <property type="project" value="TreeGrafter"/>
</dbReference>
<name>A0A4P6TZY3_STRSO</name>
<feature type="transmembrane region" description="Helical" evidence="2">
    <location>
        <begin position="93"/>
        <end position="116"/>
    </location>
</feature>
<accession>A0A4P6TZY3</accession>
<feature type="transmembrane region" description="Helical" evidence="2">
    <location>
        <begin position="204"/>
        <end position="225"/>
    </location>
</feature>
<dbReference type="SUPFAM" id="SSF103473">
    <property type="entry name" value="MFS general substrate transporter"/>
    <property type="match status" value="1"/>
</dbReference>
<keyword evidence="4" id="KW-1185">Reference proteome</keyword>
<dbReference type="STRING" id="73044.GCA_000725795_00318"/>
<dbReference type="Pfam" id="PF03729">
    <property type="entry name" value="DUF308"/>
    <property type="match status" value="2"/>
</dbReference>
<evidence type="ECO:0000256" key="2">
    <source>
        <dbReference type="SAM" id="Phobius"/>
    </source>
</evidence>
<organism evidence="3 4">
    <name type="scientific">Streptomyces seoulensis</name>
    <dbReference type="NCBI Taxonomy" id="73044"/>
    <lineage>
        <taxon>Bacteria</taxon>
        <taxon>Bacillati</taxon>
        <taxon>Actinomycetota</taxon>
        <taxon>Actinomycetes</taxon>
        <taxon>Kitasatosporales</taxon>
        <taxon>Streptomycetaceae</taxon>
        <taxon>Streptomyces</taxon>
    </lineage>
</organism>
<evidence type="ECO:0000313" key="3">
    <source>
        <dbReference type="EMBL" id="QBJ91288.1"/>
    </source>
</evidence>
<feature type="transmembrane region" description="Helical" evidence="2">
    <location>
        <begin position="182"/>
        <end position="198"/>
    </location>
</feature>
<reference evidence="3 4" key="1">
    <citation type="submission" date="2018-08" db="EMBL/GenBank/DDBJ databases">
        <title>The complete genome sequence of Streptomyces seoulensis, a pioneer strain for nickel superoxide dismutase discovery.</title>
        <authorList>
            <person name="Shin J."/>
            <person name="Lee J.-S."/>
            <person name="Lee E.-J."/>
            <person name="Youn H.-D."/>
        </authorList>
    </citation>
    <scope>NUCLEOTIDE SEQUENCE [LARGE SCALE GENOMIC DNA]</scope>
    <source>
        <strain evidence="3 4">KCTC 9819</strain>
    </source>
</reference>
<dbReference type="InterPro" id="IPR052712">
    <property type="entry name" value="Acid_resist_chaperone_HdeD"/>
</dbReference>
<feature type="compositionally biased region" description="Basic and acidic residues" evidence="1">
    <location>
        <begin position="35"/>
        <end position="52"/>
    </location>
</feature>